<dbReference type="InterPro" id="IPR023198">
    <property type="entry name" value="PGP-like_dom2"/>
</dbReference>
<gene>
    <name evidence="1" type="ORF">HF526_19120</name>
</gene>
<comment type="caution">
    <text evidence="1">The sequence shown here is derived from an EMBL/GenBank/DDBJ whole genome shotgun (WGS) entry which is preliminary data.</text>
</comment>
<reference evidence="1 2" key="1">
    <citation type="submission" date="2020-04" db="EMBL/GenBank/DDBJ databases">
        <authorList>
            <person name="Klaysubun C."/>
            <person name="Duangmal K."/>
            <person name="Lipun K."/>
        </authorList>
    </citation>
    <scope>NUCLEOTIDE SEQUENCE [LARGE SCALE GENOMIC DNA]</scope>
    <source>
        <strain evidence="1 2">K10HN5</strain>
    </source>
</reference>
<dbReference type="EMBL" id="JAAXLA010000036">
    <property type="protein sequence ID" value="NMH99408.1"/>
    <property type="molecule type" value="Genomic_DNA"/>
</dbReference>
<protein>
    <submittedName>
        <fullName evidence="1">HAD hydrolase-like protein</fullName>
    </submittedName>
</protein>
<sequence>MGRVTGTHPDTVLLDLDGTLVDSAPGILGSLRSAFDELGLPWPTESIGRQVLGPPLYRSLPAIVGEEATAEVIPVYRRRYAETGLLASEPYPGIDALLRELSAAGTRLALATSKAEVHARAILEHRGWTNLFEVTCGDTLDAARPNKAAVVAEALHRLGEPGAAMMVGDRSHDVVGARAHGIGCVGAGWGYGQPGELAEAGAVTVVATPAELGAALSLTGR</sequence>
<evidence type="ECO:0000313" key="1">
    <source>
        <dbReference type="EMBL" id="NMH99408.1"/>
    </source>
</evidence>
<dbReference type="SFLD" id="SFLDG01129">
    <property type="entry name" value="C1.5:_HAD__Beta-PGM__Phosphata"/>
    <property type="match status" value="1"/>
</dbReference>
<organism evidence="1 2">
    <name type="scientific">Pseudonocardia acidicola</name>
    <dbReference type="NCBI Taxonomy" id="2724939"/>
    <lineage>
        <taxon>Bacteria</taxon>
        <taxon>Bacillati</taxon>
        <taxon>Actinomycetota</taxon>
        <taxon>Actinomycetes</taxon>
        <taxon>Pseudonocardiales</taxon>
        <taxon>Pseudonocardiaceae</taxon>
        <taxon>Pseudonocardia</taxon>
    </lineage>
</organism>
<name>A0ABX1SFZ6_9PSEU</name>
<dbReference type="Pfam" id="PF13419">
    <property type="entry name" value="HAD_2"/>
    <property type="match status" value="1"/>
</dbReference>
<dbReference type="SUPFAM" id="SSF56784">
    <property type="entry name" value="HAD-like"/>
    <property type="match status" value="1"/>
</dbReference>
<dbReference type="PANTHER" id="PTHR43434:SF20">
    <property type="entry name" value="5'-NUCLEOTIDASE"/>
    <property type="match status" value="1"/>
</dbReference>
<evidence type="ECO:0000313" key="2">
    <source>
        <dbReference type="Proteomes" id="UP000820669"/>
    </source>
</evidence>
<keyword evidence="2" id="KW-1185">Reference proteome</keyword>
<accession>A0ABX1SFZ6</accession>
<dbReference type="SFLD" id="SFLDS00003">
    <property type="entry name" value="Haloacid_Dehalogenase"/>
    <property type="match status" value="1"/>
</dbReference>
<proteinExistence type="predicted"/>
<dbReference type="InterPro" id="IPR050155">
    <property type="entry name" value="HAD-like_hydrolase_sf"/>
</dbReference>
<dbReference type="PANTHER" id="PTHR43434">
    <property type="entry name" value="PHOSPHOGLYCOLATE PHOSPHATASE"/>
    <property type="match status" value="1"/>
</dbReference>
<dbReference type="InterPro" id="IPR041492">
    <property type="entry name" value="HAD_2"/>
</dbReference>
<dbReference type="Gene3D" id="3.40.50.1000">
    <property type="entry name" value="HAD superfamily/HAD-like"/>
    <property type="match status" value="1"/>
</dbReference>
<dbReference type="Gene3D" id="1.10.150.240">
    <property type="entry name" value="Putative phosphatase, domain 2"/>
    <property type="match status" value="1"/>
</dbReference>
<dbReference type="Proteomes" id="UP000820669">
    <property type="component" value="Unassembled WGS sequence"/>
</dbReference>
<dbReference type="InterPro" id="IPR023214">
    <property type="entry name" value="HAD_sf"/>
</dbReference>
<dbReference type="InterPro" id="IPR036412">
    <property type="entry name" value="HAD-like_sf"/>
</dbReference>